<sequence>MRSLGIIVASVLITGLISGSWKMWQQKQFAPSVERCEAAGGQLMKAFNRKLYCIDNRAIIDSTRSDD</sequence>
<proteinExistence type="predicted"/>
<evidence type="ECO:0000313" key="2">
    <source>
        <dbReference type="Proteomes" id="UP000199356"/>
    </source>
</evidence>
<keyword evidence="2" id="KW-1185">Reference proteome</keyword>
<dbReference type="EMBL" id="FOXA01000002">
    <property type="protein sequence ID" value="SFP10906.1"/>
    <property type="molecule type" value="Genomic_DNA"/>
</dbReference>
<protein>
    <submittedName>
        <fullName evidence="1">Uncharacterized protein</fullName>
    </submittedName>
</protein>
<gene>
    <name evidence="1" type="ORF">SAMN04488047_102338</name>
</gene>
<dbReference type="Proteomes" id="UP000199356">
    <property type="component" value="Unassembled WGS sequence"/>
</dbReference>
<dbReference type="STRING" id="441119.SAMN04488047_102338"/>
<reference evidence="1 2" key="1">
    <citation type="submission" date="2016-10" db="EMBL/GenBank/DDBJ databases">
        <authorList>
            <person name="de Groot N.N."/>
        </authorList>
    </citation>
    <scope>NUCLEOTIDE SEQUENCE [LARGE SCALE GENOMIC DNA]</scope>
    <source>
        <strain evidence="1 2">DSM 19547</strain>
    </source>
</reference>
<dbReference type="AlphaFoldDB" id="A0A1I5MPP0"/>
<organism evidence="1 2">
    <name type="scientific">Tranquillimonas alkanivorans</name>
    <dbReference type="NCBI Taxonomy" id="441119"/>
    <lineage>
        <taxon>Bacteria</taxon>
        <taxon>Pseudomonadati</taxon>
        <taxon>Pseudomonadota</taxon>
        <taxon>Alphaproteobacteria</taxon>
        <taxon>Rhodobacterales</taxon>
        <taxon>Roseobacteraceae</taxon>
        <taxon>Tranquillimonas</taxon>
    </lineage>
</organism>
<name>A0A1I5MPP0_9RHOB</name>
<accession>A0A1I5MPP0</accession>
<evidence type="ECO:0000313" key="1">
    <source>
        <dbReference type="EMBL" id="SFP10906.1"/>
    </source>
</evidence>